<dbReference type="GeneID" id="36552458"/>
<proteinExistence type="inferred from homology"/>
<dbReference type="InterPro" id="IPR005829">
    <property type="entry name" value="Sugar_transporter_CS"/>
</dbReference>
<dbReference type="InterPro" id="IPR020846">
    <property type="entry name" value="MFS_dom"/>
</dbReference>
<dbReference type="STRING" id="1392250.A0A2I2FWW8"/>
<dbReference type="Pfam" id="PF00083">
    <property type="entry name" value="Sugar_tr"/>
    <property type="match status" value="1"/>
</dbReference>
<dbReference type="GO" id="GO:0005351">
    <property type="term" value="F:carbohydrate:proton symporter activity"/>
    <property type="evidence" value="ECO:0007669"/>
    <property type="project" value="TreeGrafter"/>
</dbReference>
<dbReference type="SUPFAM" id="SSF103473">
    <property type="entry name" value="MFS general substrate transporter"/>
    <property type="match status" value="1"/>
</dbReference>
<reference evidence="8 9" key="1">
    <citation type="submission" date="2016-12" db="EMBL/GenBank/DDBJ databases">
        <title>The genomes of Aspergillus section Nigri reveals drivers in fungal speciation.</title>
        <authorList>
            <consortium name="DOE Joint Genome Institute"/>
            <person name="Vesth T.C."/>
            <person name="Nybo J."/>
            <person name="Theobald S."/>
            <person name="Brandl J."/>
            <person name="Frisvad J.C."/>
            <person name="Nielsen K.F."/>
            <person name="Lyhne E.K."/>
            <person name="Kogle M.E."/>
            <person name="Kuo A."/>
            <person name="Riley R."/>
            <person name="Clum A."/>
            <person name="Nolan M."/>
            <person name="Lipzen A."/>
            <person name="Salamov A."/>
            <person name="Henrissat B."/>
            <person name="Wiebenga A."/>
            <person name="De Vries R.P."/>
            <person name="Grigoriev I.V."/>
            <person name="Mortensen U.H."/>
            <person name="Andersen M.R."/>
            <person name="Baker S.E."/>
        </authorList>
    </citation>
    <scope>NUCLEOTIDE SEQUENCE [LARGE SCALE GENOMIC DNA]</scope>
    <source>
        <strain evidence="8 9">IBT 23096</strain>
    </source>
</reference>
<feature type="transmembrane region" description="Helical" evidence="6">
    <location>
        <begin position="340"/>
        <end position="361"/>
    </location>
</feature>
<evidence type="ECO:0000256" key="2">
    <source>
        <dbReference type="ARBA" id="ARBA00010992"/>
    </source>
</evidence>
<dbReference type="InterPro" id="IPR005828">
    <property type="entry name" value="MFS_sugar_transport-like"/>
</dbReference>
<dbReference type="Gene3D" id="1.20.1250.20">
    <property type="entry name" value="MFS general substrate transporter like domains"/>
    <property type="match status" value="1"/>
</dbReference>
<evidence type="ECO:0000256" key="5">
    <source>
        <dbReference type="ARBA" id="ARBA00023136"/>
    </source>
</evidence>
<dbReference type="InterPro" id="IPR050360">
    <property type="entry name" value="MFS_Sugar_Transporters"/>
</dbReference>
<keyword evidence="5 6" id="KW-0472">Membrane</keyword>
<dbReference type="VEuPathDB" id="FungiDB:P170DRAFT_366459"/>
<keyword evidence="9" id="KW-1185">Reference proteome</keyword>
<dbReference type="OrthoDB" id="2544694at2759"/>
<sequence>MDQQIESTGENTKAGEVALKSQADDLGVWATVKRFPKAVFVCNLLCIAAAADGYQINLNGNIIANQGFINHVGFLDSSGERALKANYTALWGAMQSLGQLIGMVFMNPISDLVGRKMTLYGVWIVLAASLIIETLVRDWRDWTGAKLLAGVGIGAIQATLPVYVMEWSPVNIRGAMIVTYGFWNVIGKFLANLVLMLVQTSNPNNYKIPILTQWGFLGIMLPIFLWLPETPAYYAERDMDELGKKTLKRVNGSVKDYNLETEYAIIKNTIIEERHARIELGQAGLTWQELIRSYLECFQRANVRRTIGAALPGCAQQLAGLSFLNTYASLFFKQSGFTNAFLITTIMCSIQLFTALCLMFLTDTFGRRNMVFVSVIVCTVTLLIVGILAFVAKTAGIKAFLVFVACVWAFANSTVGSLGFVFVGEVSSQKLRARTAGVASGLSVLFGLTFNTSLPIILDPAGVNWGYKTAWLFFGSGVVVCILLYIFLPECSRRNAAEIDEMYEKGIPAWKMKKYVTEVQTMHQVH</sequence>
<feature type="transmembrane region" description="Helical" evidence="6">
    <location>
        <begin position="117"/>
        <end position="135"/>
    </location>
</feature>
<comment type="caution">
    <text evidence="8">The sequence shown here is derived from an EMBL/GenBank/DDBJ whole genome shotgun (WGS) entry which is preliminary data.</text>
</comment>
<dbReference type="GO" id="GO:0016020">
    <property type="term" value="C:membrane"/>
    <property type="evidence" value="ECO:0007669"/>
    <property type="project" value="UniProtKB-SubCell"/>
</dbReference>
<feature type="transmembrane region" description="Helical" evidence="6">
    <location>
        <begin position="177"/>
        <end position="198"/>
    </location>
</feature>
<dbReference type="PROSITE" id="PS50850">
    <property type="entry name" value="MFS"/>
    <property type="match status" value="1"/>
</dbReference>
<feature type="transmembrane region" description="Helical" evidence="6">
    <location>
        <begin position="147"/>
        <end position="165"/>
    </location>
</feature>
<dbReference type="AlphaFoldDB" id="A0A2I2FWW8"/>
<evidence type="ECO:0000256" key="4">
    <source>
        <dbReference type="ARBA" id="ARBA00022989"/>
    </source>
</evidence>
<feature type="transmembrane region" description="Helical" evidence="6">
    <location>
        <begin position="470"/>
        <end position="488"/>
    </location>
</feature>
<feature type="transmembrane region" description="Helical" evidence="6">
    <location>
        <begin position="435"/>
        <end position="458"/>
    </location>
</feature>
<evidence type="ECO:0000259" key="7">
    <source>
        <dbReference type="PROSITE" id="PS50850"/>
    </source>
</evidence>
<evidence type="ECO:0000256" key="3">
    <source>
        <dbReference type="ARBA" id="ARBA00022692"/>
    </source>
</evidence>
<feature type="transmembrane region" description="Helical" evidence="6">
    <location>
        <begin position="397"/>
        <end position="423"/>
    </location>
</feature>
<evidence type="ECO:0000256" key="1">
    <source>
        <dbReference type="ARBA" id="ARBA00004141"/>
    </source>
</evidence>
<feature type="transmembrane region" description="Helical" evidence="6">
    <location>
        <begin position="87"/>
        <end position="105"/>
    </location>
</feature>
<keyword evidence="4 6" id="KW-1133">Transmembrane helix</keyword>
<feature type="domain" description="Major facilitator superfamily (MFS) profile" evidence="7">
    <location>
        <begin position="41"/>
        <end position="493"/>
    </location>
</feature>
<name>A0A2I2FWW8_9EURO</name>
<dbReference type="PROSITE" id="PS00217">
    <property type="entry name" value="SUGAR_TRANSPORT_2"/>
    <property type="match status" value="1"/>
</dbReference>
<keyword evidence="3 6" id="KW-0812">Transmembrane</keyword>
<evidence type="ECO:0000256" key="6">
    <source>
        <dbReference type="SAM" id="Phobius"/>
    </source>
</evidence>
<dbReference type="EMBL" id="MSFO01000008">
    <property type="protein sequence ID" value="PLB45132.1"/>
    <property type="molecule type" value="Genomic_DNA"/>
</dbReference>
<protein>
    <submittedName>
        <fullName evidence="8">MFS general substrate transporter</fullName>
    </submittedName>
</protein>
<dbReference type="RefSeq" id="XP_024700434.1">
    <property type="nucleotide sequence ID" value="XM_024844758.1"/>
</dbReference>
<dbReference type="InterPro" id="IPR036259">
    <property type="entry name" value="MFS_trans_sf"/>
</dbReference>
<evidence type="ECO:0000313" key="8">
    <source>
        <dbReference type="EMBL" id="PLB45132.1"/>
    </source>
</evidence>
<dbReference type="PANTHER" id="PTHR48022:SF10">
    <property type="entry name" value="MAJOR FACILITATOR SUPERFAMILY (MFS) PROFILE DOMAIN-CONTAINING PROTEIN"/>
    <property type="match status" value="1"/>
</dbReference>
<feature type="transmembrane region" description="Helical" evidence="6">
    <location>
        <begin position="370"/>
        <end position="391"/>
    </location>
</feature>
<dbReference type="Proteomes" id="UP000234275">
    <property type="component" value="Unassembled WGS sequence"/>
</dbReference>
<comment type="similarity">
    <text evidence="2">Belongs to the major facilitator superfamily. Sugar transporter (TC 2.A.1.1) family.</text>
</comment>
<gene>
    <name evidence="8" type="ORF">P170DRAFT_366459</name>
</gene>
<dbReference type="PANTHER" id="PTHR48022">
    <property type="entry name" value="PLASTIDIC GLUCOSE TRANSPORTER 4"/>
    <property type="match status" value="1"/>
</dbReference>
<organism evidence="8 9">
    <name type="scientific">Aspergillus steynii IBT 23096</name>
    <dbReference type="NCBI Taxonomy" id="1392250"/>
    <lineage>
        <taxon>Eukaryota</taxon>
        <taxon>Fungi</taxon>
        <taxon>Dikarya</taxon>
        <taxon>Ascomycota</taxon>
        <taxon>Pezizomycotina</taxon>
        <taxon>Eurotiomycetes</taxon>
        <taxon>Eurotiomycetidae</taxon>
        <taxon>Eurotiales</taxon>
        <taxon>Aspergillaceae</taxon>
        <taxon>Aspergillus</taxon>
        <taxon>Aspergillus subgen. Circumdati</taxon>
    </lineage>
</organism>
<accession>A0A2I2FWW8</accession>
<feature type="transmembrane region" description="Helical" evidence="6">
    <location>
        <begin position="210"/>
        <end position="227"/>
    </location>
</feature>
<comment type="subcellular location">
    <subcellularLocation>
        <location evidence="1">Membrane</location>
        <topology evidence="1">Multi-pass membrane protein</topology>
    </subcellularLocation>
</comment>
<evidence type="ECO:0000313" key="9">
    <source>
        <dbReference type="Proteomes" id="UP000234275"/>
    </source>
</evidence>